<feature type="transmembrane region" description="Helical" evidence="6">
    <location>
        <begin position="530"/>
        <end position="547"/>
    </location>
</feature>
<feature type="compositionally biased region" description="Acidic residues" evidence="5">
    <location>
        <begin position="465"/>
        <end position="474"/>
    </location>
</feature>
<comment type="subcellular location">
    <subcellularLocation>
        <location evidence="1">Membrane</location>
        <topology evidence="1">Multi-pass membrane protein</topology>
    </subcellularLocation>
</comment>
<dbReference type="Pfam" id="PF04142">
    <property type="entry name" value="Nuc_sug_transp"/>
    <property type="match status" value="1"/>
</dbReference>
<feature type="transmembrane region" description="Helical" evidence="6">
    <location>
        <begin position="363"/>
        <end position="382"/>
    </location>
</feature>
<keyword evidence="9" id="KW-1185">Reference proteome</keyword>
<evidence type="ECO:0000256" key="1">
    <source>
        <dbReference type="ARBA" id="ARBA00004141"/>
    </source>
</evidence>
<dbReference type="InterPro" id="IPR036259">
    <property type="entry name" value="MFS_trans_sf"/>
</dbReference>
<dbReference type="InterPro" id="IPR007271">
    <property type="entry name" value="Nuc_sug_transpt"/>
</dbReference>
<dbReference type="AlphaFoldDB" id="A0A8E2EBI3"/>
<evidence type="ECO:0000256" key="6">
    <source>
        <dbReference type="SAM" id="Phobius"/>
    </source>
</evidence>
<dbReference type="Proteomes" id="UP000250266">
    <property type="component" value="Unassembled WGS sequence"/>
</dbReference>
<evidence type="ECO:0000313" key="8">
    <source>
        <dbReference type="EMBL" id="OCK80741.1"/>
    </source>
</evidence>
<evidence type="ECO:0000256" key="5">
    <source>
        <dbReference type="SAM" id="MobiDB-lite"/>
    </source>
</evidence>
<evidence type="ECO:0000256" key="4">
    <source>
        <dbReference type="ARBA" id="ARBA00023136"/>
    </source>
</evidence>
<gene>
    <name evidence="8" type="ORF">K432DRAFT_434553</name>
</gene>
<feature type="transmembrane region" description="Helical" evidence="6">
    <location>
        <begin position="217"/>
        <end position="239"/>
    </location>
</feature>
<feature type="chain" id="PRO_5034213525" description="Integral membrane protein" evidence="7">
    <location>
        <begin position="19"/>
        <end position="801"/>
    </location>
</feature>
<feature type="transmembrane region" description="Helical" evidence="6">
    <location>
        <begin position="293"/>
        <end position="315"/>
    </location>
</feature>
<reference evidence="8 9" key="1">
    <citation type="journal article" date="2016" name="Nat. Commun.">
        <title>Ectomycorrhizal ecology is imprinted in the genome of the dominant symbiotic fungus Cenococcum geophilum.</title>
        <authorList>
            <consortium name="DOE Joint Genome Institute"/>
            <person name="Peter M."/>
            <person name="Kohler A."/>
            <person name="Ohm R.A."/>
            <person name="Kuo A."/>
            <person name="Krutzmann J."/>
            <person name="Morin E."/>
            <person name="Arend M."/>
            <person name="Barry K.W."/>
            <person name="Binder M."/>
            <person name="Choi C."/>
            <person name="Clum A."/>
            <person name="Copeland A."/>
            <person name="Grisel N."/>
            <person name="Haridas S."/>
            <person name="Kipfer T."/>
            <person name="LaButti K."/>
            <person name="Lindquist E."/>
            <person name="Lipzen A."/>
            <person name="Maire R."/>
            <person name="Meier B."/>
            <person name="Mihaltcheva S."/>
            <person name="Molinier V."/>
            <person name="Murat C."/>
            <person name="Poggeler S."/>
            <person name="Quandt C.A."/>
            <person name="Sperisen C."/>
            <person name="Tritt A."/>
            <person name="Tisserant E."/>
            <person name="Crous P.W."/>
            <person name="Henrissat B."/>
            <person name="Nehls U."/>
            <person name="Egli S."/>
            <person name="Spatafora J.W."/>
            <person name="Grigoriev I.V."/>
            <person name="Martin F.M."/>
        </authorList>
    </citation>
    <scope>NUCLEOTIDE SEQUENCE [LARGE SCALE GENOMIC DNA]</scope>
    <source>
        <strain evidence="8 9">CBS 459.81</strain>
    </source>
</reference>
<dbReference type="OrthoDB" id="2985014at2759"/>
<accession>A0A8E2EBI3</accession>
<feature type="transmembrane region" description="Helical" evidence="6">
    <location>
        <begin position="192"/>
        <end position="211"/>
    </location>
</feature>
<feature type="transmembrane region" description="Helical" evidence="6">
    <location>
        <begin position="42"/>
        <end position="59"/>
    </location>
</feature>
<dbReference type="GO" id="GO:0015165">
    <property type="term" value="F:pyrimidine nucleotide-sugar transmembrane transporter activity"/>
    <property type="evidence" value="ECO:0007669"/>
    <property type="project" value="InterPro"/>
</dbReference>
<keyword evidence="3 6" id="KW-1133">Transmembrane helix</keyword>
<keyword evidence="4 6" id="KW-0472">Membrane</keyword>
<keyword evidence="7" id="KW-0732">Signal</keyword>
<feature type="transmembrane region" description="Helical" evidence="6">
    <location>
        <begin position="659"/>
        <end position="679"/>
    </location>
</feature>
<feature type="region of interest" description="Disordered" evidence="5">
    <location>
        <begin position="450"/>
        <end position="480"/>
    </location>
</feature>
<evidence type="ECO:0000256" key="3">
    <source>
        <dbReference type="ARBA" id="ARBA00022989"/>
    </source>
</evidence>
<dbReference type="EMBL" id="KV744947">
    <property type="protein sequence ID" value="OCK80741.1"/>
    <property type="molecule type" value="Genomic_DNA"/>
</dbReference>
<protein>
    <recommendedName>
        <fullName evidence="10">Integral membrane protein</fullName>
    </recommendedName>
</protein>
<feature type="transmembrane region" description="Helical" evidence="6">
    <location>
        <begin position="556"/>
        <end position="576"/>
    </location>
</feature>
<dbReference type="SUPFAM" id="SSF103473">
    <property type="entry name" value="MFS general substrate transporter"/>
    <property type="match status" value="1"/>
</dbReference>
<proteinExistence type="predicted"/>
<feature type="transmembrane region" description="Helical" evidence="6">
    <location>
        <begin position="499"/>
        <end position="524"/>
    </location>
</feature>
<feature type="transmembrane region" description="Helical" evidence="6">
    <location>
        <begin position="619"/>
        <end position="638"/>
    </location>
</feature>
<dbReference type="GO" id="GO:0000139">
    <property type="term" value="C:Golgi membrane"/>
    <property type="evidence" value="ECO:0007669"/>
    <property type="project" value="InterPro"/>
</dbReference>
<evidence type="ECO:0000256" key="7">
    <source>
        <dbReference type="SAM" id="SignalP"/>
    </source>
</evidence>
<dbReference type="PANTHER" id="PTHR13146:SF0">
    <property type="entry name" value="SOLUTE CARRIER FAMILY 35 MEMBER F6"/>
    <property type="match status" value="1"/>
</dbReference>
<keyword evidence="2 6" id="KW-0812">Transmembrane</keyword>
<evidence type="ECO:0000313" key="9">
    <source>
        <dbReference type="Proteomes" id="UP000250266"/>
    </source>
</evidence>
<evidence type="ECO:0008006" key="10">
    <source>
        <dbReference type="Google" id="ProtNLM"/>
    </source>
</evidence>
<feature type="transmembrane region" description="Helical" evidence="6">
    <location>
        <begin position="699"/>
        <end position="721"/>
    </location>
</feature>
<evidence type="ECO:0000256" key="2">
    <source>
        <dbReference type="ARBA" id="ARBA00022692"/>
    </source>
</evidence>
<dbReference type="InterPro" id="IPR037185">
    <property type="entry name" value="EmrE-like"/>
</dbReference>
<name>A0A8E2EBI3_9PEZI</name>
<organism evidence="8 9">
    <name type="scientific">Lepidopterella palustris CBS 459.81</name>
    <dbReference type="NCBI Taxonomy" id="1314670"/>
    <lineage>
        <taxon>Eukaryota</taxon>
        <taxon>Fungi</taxon>
        <taxon>Dikarya</taxon>
        <taxon>Ascomycota</taxon>
        <taxon>Pezizomycotina</taxon>
        <taxon>Dothideomycetes</taxon>
        <taxon>Pleosporomycetidae</taxon>
        <taxon>Mytilinidiales</taxon>
        <taxon>Argynnaceae</taxon>
        <taxon>Lepidopterella</taxon>
    </lineage>
</organism>
<dbReference type="PANTHER" id="PTHR13146">
    <property type="match status" value="1"/>
</dbReference>
<feature type="transmembrane region" description="Helical" evidence="6">
    <location>
        <begin position="260"/>
        <end position="281"/>
    </location>
</feature>
<feature type="transmembrane region" description="Helical" evidence="6">
    <location>
        <begin position="413"/>
        <end position="432"/>
    </location>
</feature>
<feature type="signal peptide" evidence="7">
    <location>
        <begin position="1"/>
        <end position="18"/>
    </location>
</feature>
<sequence>MFDLRILPMLALMYLCNALDKGNLGRLCQEKDLNFKSNQYNLILSIFYVPYVVFARYMVWSHKVHFHHDVLVGSFTLSMSESAFLPVVTCHLTTFYRRGELARRAVSNIASAFGDLLAFGPASEAKFLNERKRQMVYPRIQMDSSPIVNNPFDISEALMVFKMPQASIFLGIELFLPQIVARLGYSKVKTNHYTLAPNIVGTVVLLILAFSSDLTKLRFPFIALGFVLTFVGFIIYATINVEYSIHVAYLACFMIRRRMTLICVGVPLAKLTGVVNSNIFWPRDAPKHIPALATTAAFGACGYVLALLLGNFMIVDNSRRNRKHRIEMTASDVPTERLRDVPAIPGFKCIVIPLTSVTMAVKAVVPFLVAMMLVTGVCNTLLTKYQDNQCVRDCDLPNKKDRRYFEQPVIQTLQMFIGEMGCWLVVGCFSLYQRYLFRKAGYEAILTSTTDQDNTPDTPILDGDFPGEEDDDEASPVANPLKPSHVFPDDRIPLTGSRILLLALPAVCDIAGTTLMNVGLLFVAASIYQMTRGALVLFVGLFSVLFLKRRLGAYKWFALFVVVAGVAVVGLAGAIAKDHKATPGALTHQELRTAAVKGFEMVQRQVQELEQTPLAVKTIIGVFLIAGAQIFTATQFVLEESIMERYAMEPIKVVGWEGTFGFVVTVIGMIILHFAIGRTDAGRYGYFDANEGLREITQYRSIAISSILIMISIGGFNFFGLSVTRTVSATSRSTIDTCRTLFIWIVSLGLGWESFKWLQVVGFALLVYGTFLFNDLVRPPLKRCVERRPEELLPENPIEHN</sequence>
<dbReference type="SUPFAM" id="SSF103481">
    <property type="entry name" value="Multidrug resistance efflux transporter EmrE"/>
    <property type="match status" value="1"/>
</dbReference>